<evidence type="ECO:0000313" key="2">
    <source>
        <dbReference type="Proteomes" id="UP000696573"/>
    </source>
</evidence>
<name>A0A9N9VHR3_9HYPO</name>
<dbReference type="InterPro" id="IPR053204">
    <property type="entry name" value="Oxopyrrolidines_Biosynth-assoc"/>
</dbReference>
<dbReference type="EMBL" id="CABFNQ020000710">
    <property type="protein sequence ID" value="CAH0025353.1"/>
    <property type="molecule type" value="Genomic_DNA"/>
</dbReference>
<sequence length="296" mass="32837">MDSAALSDLKEVSKLIRDNVDERLDQGLEMAVVDSFASHIRALTTHFTQTPDLVHDRLKIHLHDAWYTCIQAAKIIDSCDNLQEVIVSQLLAVRTLGPLQPVAGETASITFSDGYTLWSGLPLFAQDLAQEFASHHYKKGIFKREQQQNLAGFIGRLLSVGIYDGPAVCALSIFREALEVPRPLTQDPDSEEIPLEELLGLLGELINQTKYSLPILAGNHVAAPTTPSSYQHLSGLGELAIQAGNIPLSGYSPERWTFWLQRLMELSQCGVKNITDDAETFRSWLIEKQNMTGLLK</sequence>
<comment type="caution">
    <text evidence="1">The sequence shown here is derived from an EMBL/GenBank/DDBJ whole genome shotgun (WGS) entry which is preliminary data.</text>
</comment>
<reference evidence="1" key="1">
    <citation type="submission" date="2021-10" db="EMBL/GenBank/DDBJ databases">
        <authorList>
            <person name="Piombo E."/>
        </authorList>
    </citation>
    <scope>NUCLEOTIDE SEQUENCE</scope>
</reference>
<dbReference type="Pfam" id="PF12311">
    <property type="entry name" value="DUF3632"/>
    <property type="match status" value="1"/>
</dbReference>
<evidence type="ECO:0000313" key="1">
    <source>
        <dbReference type="EMBL" id="CAH0025353.1"/>
    </source>
</evidence>
<gene>
    <name evidence="1" type="ORF">CRHIZ90672A_00008143</name>
</gene>
<dbReference type="PANTHER" id="PTHR38797">
    <property type="entry name" value="NUCLEAR PORE COMPLEX PROTEIN NUP85-RELATED"/>
    <property type="match status" value="1"/>
</dbReference>
<organism evidence="1 2">
    <name type="scientific">Clonostachys rhizophaga</name>
    <dbReference type="NCBI Taxonomy" id="160324"/>
    <lineage>
        <taxon>Eukaryota</taxon>
        <taxon>Fungi</taxon>
        <taxon>Dikarya</taxon>
        <taxon>Ascomycota</taxon>
        <taxon>Pezizomycotina</taxon>
        <taxon>Sordariomycetes</taxon>
        <taxon>Hypocreomycetidae</taxon>
        <taxon>Hypocreales</taxon>
        <taxon>Bionectriaceae</taxon>
        <taxon>Clonostachys</taxon>
    </lineage>
</organism>
<dbReference type="AlphaFoldDB" id="A0A9N9VHR3"/>
<keyword evidence="2" id="KW-1185">Reference proteome</keyword>
<dbReference type="Proteomes" id="UP000696573">
    <property type="component" value="Unassembled WGS sequence"/>
</dbReference>
<accession>A0A9N9VHR3</accession>
<dbReference type="PANTHER" id="PTHR38797:SF7">
    <property type="entry name" value="TRANSCRIPTION FACTOR DOMAIN-CONTAINING PROTEIN"/>
    <property type="match status" value="1"/>
</dbReference>
<proteinExistence type="predicted"/>
<protein>
    <submittedName>
        <fullName evidence="1">Uncharacterized protein</fullName>
    </submittedName>
</protein>
<dbReference type="OrthoDB" id="5403091at2759"/>
<dbReference type="InterPro" id="IPR022085">
    <property type="entry name" value="OpdG"/>
</dbReference>